<evidence type="ECO:0000256" key="5">
    <source>
        <dbReference type="ARBA" id="ARBA00023006"/>
    </source>
</evidence>
<dbReference type="STRING" id="670386.D3AYG1"/>
<evidence type="ECO:0000256" key="1">
    <source>
        <dbReference type="ARBA" id="ARBA00005696"/>
    </source>
</evidence>
<dbReference type="OMA" id="WRWENAP"/>
<evidence type="ECO:0000256" key="2">
    <source>
        <dbReference type="ARBA" id="ARBA00021099"/>
    </source>
</evidence>
<protein>
    <recommendedName>
        <fullName evidence="2">Ubiquitin-like-conjugating enzyme ATG10</fullName>
    </recommendedName>
    <alternativeName>
        <fullName evidence="6">Autophagy-related protein 10</fullName>
    </alternativeName>
</protein>
<dbReference type="GO" id="GO:0005829">
    <property type="term" value="C:cytosol"/>
    <property type="evidence" value="ECO:0007669"/>
    <property type="project" value="TreeGrafter"/>
</dbReference>
<gene>
    <name evidence="7" type="primary">atg10</name>
    <name evidence="7" type="ORF">PPL_01221</name>
</gene>
<dbReference type="Pfam" id="PF03987">
    <property type="entry name" value="Autophagy_act_C"/>
    <property type="match status" value="1"/>
</dbReference>
<comment type="caution">
    <text evidence="7">The sequence shown here is derived from an EMBL/GenBank/DDBJ whole genome shotgun (WGS) entry which is preliminary data.</text>
</comment>
<dbReference type="GO" id="GO:0000422">
    <property type="term" value="P:autophagy of mitochondrion"/>
    <property type="evidence" value="ECO:0007669"/>
    <property type="project" value="TreeGrafter"/>
</dbReference>
<dbReference type="FunCoup" id="D3AYG1">
    <property type="interactions" value="56"/>
</dbReference>
<sequence>MQTHLTWQQFKLQCERLIELVNQYRGSGIQQNENQDSFNWYWLETDDRGTGCLVLKSIKTINTELPQQINVSNNKDIDIESELEENDIQTINSSNERDITTSKLNQKFVHYEYHISFSVSYQVPVLYLNVYNSDSSFIKWDDIWNLLPLSSYDKSNLSSIPWISQVDHPLLGIPFYQLHPCETANLMNQVLANNNIVDDDKCSTTITTQNHENDYLLSWLSIVGPLVGIRLPKEILILNKNLK</sequence>
<name>D3AYG1_HETP5</name>
<accession>D3AYG1</accession>
<dbReference type="InParanoid" id="D3AYG1"/>
<reference evidence="7 8" key="1">
    <citation type="journal article" date="2011" name="Genome Res.">
        <title>Phylogeny-wide analysis of social amoeba genomes highlights ancient origins for complex intercellular communication.</title>
        <authorList>
            <person name="Heidel A.J."/>
            <person name="Lawal H.M."/>
            <person name="Felder M."/>
            <person name="Schilde C."/>
            <person name="Helps N.R."/>
            <person name="Tunggal B."/>
            <person name="Rivero F."/>
            <person name="John U."/>
            <person name="Schleicher M."/>
            <person name="Eichinger L."/>
            <person name="Platzer M."/>
            <person name="Noegel A.A."/>
            <person name="Schaap P."/>
            <person name="Gloeckner G."/>
        </authorList>
    </citation>
    <scope>NUCLEOTIDE SEQUENCE [LARGE SCALE GENOMIC DNA]</scope>
    <source>
        <strain evidence="8">ATCC 26659 / Pp 5 / PN500</strain>
    </source>
</reference>
<keyword evidence="3" id="KW-0808">Transferase</keyword>
<dbReference type="GO" id="GO:0000045">
    <property type="term" value="P:autophagosome assembly"/>
    <property type="evidence" value="ECO:0007669"/>
    <property type="project" value="TreeGrafter"/>
</dbReference>
<keyword evidence="5" id="KW-0072">Autophagy</keyword>
<dbReference type="Proteomes" id="UP000001396">
    <property type="component" value="Unassembled WGS sequence"/>
</dbReference>
<keyword evidence="8" id="KW-1185">Reference proteome</keyword>
<dbReference type="GO" id="GO:0061651">
    <property type="term" value="F:Atg12 conjugating enzyme activity"/>
    <property type="evidence" value="ECO:0007669"/>
    <property type="project" value="TreeGrafter"/>
</dbReference>
<dbReference type="PANTHER" id="PTHR14957">
    <property type="entry name" value="UBIQUITIN-LIKE-CONJUGATING ENZYME ATG10"/>
    <property type="match status" value="1"/>
</dbReference>
<dbReference type="GeneID" id="31356751"/>
<evidence type="ECO:0000313" key="8">
    <source>
        <dbReference type="Proteomes" id="UP000001396"/>
    </source>
</evidence>
<dbReference type="InterPro" id="IPR007135">
    <property type="entry name" value="Atg3/Atg10"/>
</dbReference>
<dbReference type="EMBL" id="ADBJ01000004">
    <property type="protein sequence ID" value="EFA85988.1"/>
    <property type="molecule type" value="Genomic_DNA"/>
</dbReference>
<evidence type="ECO:0000256" key="4">
    <source>
        <dbReference type="ARBA" id="ARBA00022786"/>
    </source>
</evidence>
<dbReference type="PANTHER" id="PTHR14957:SF1">
    <property type="entry name" value="UBIQUITIN-LIKE-CONJUGATING ENZYME ATG10"/>
    <property type="match status" value="1"/>
</dbReference>
<comment type="similarity">
    <text evidence="1">Belongs to the ATG10 family.</text>
</comment>
<dbReference type="RefSeq" id="XP_020438094.1">
    <property type="nucleotide sequence ID" value="XM_020572236.1"/>
</dbReference>
<keyword evidence="4" id="KW-0833">Ubl conjugation pathway</keyword>
<evidence type="ECO:0000256" key="6">
    <source>
        <dbReference type="ARBA" id="ARBA00029833"/>
    </source>
</evidence>
<proteinExistence type="inferred from homology"/>
<dbReference type="AlphaFoldDB" id="D3AYG1"/>
<evidence type="ECO:0000313" key="7">
    <source>
        <dbReference type="EMBL" id="EFA85988.1"/>
    </source>
</evidence>
<dbReference type="Gene3D" id="3.30.1460.50">
    <property type="match status" value="1"/>
</dbReference>
<evidence type="ECO:0000256" key="3">
    <source>
        <dbReference type="ARBA" id="ARBA00022679"/>
    </source>
</evidence>
<organism evidence="7 8">
    <name type="scientific">Heterostelium pallidum (strain ATCC 26659 / Pp 5 / PN500)</name>
    <name type="common">Cellular slime mold</name>
    <name type="synonym">Polysphondylium pallidum</name>
    <dbReference type="NCBI Taxonomy" id="670386"/>
    <lineage>
        <taxon>Eukaryota</taxon>
        <taxon>Amoebozoa</taxon>
        <taxon>Evosea</taxon>
        <taxon>Eumycetozoa</taxon>
        <taxon>Dictyostelia</taxon>
        <taxon>Acytosteliales</taxon>
        <taxon>Acytosteliaceae</taxon>
        <taxon>Heterostelium</taxon>
    </lineage>
</organism>
<dbReference type="GO" id="GO:0032446">
    <property type="term" value="P:protein modification by small protein conjugation"/>
    <property type="evidence" value="ECO:0007669"/>
    <property type="project" value="TreeGrafter"/>
</dbReference>